<sequence>MSEGVTLHCIVPGALSRRSQSRSLLLLLGSGRLFEDKGYGDGVRAKAPLTENNAEQDLIIRCSHLLVVWPGTEWFPRGGGLSLLLRCKLCKLCKLCTGE</sequence>
<organism evidence="1 2">
    <name type="scientific">Pleurodeles waltl</name>
    <name type="common">Iberian ribbed newt</name>
    <dbReference type="NCBI Taxonomy" id="8319"/>
    <lineage>
        <taxon>Eukaryota</taxon>
        <taxon>Metazoa</taxon>
        <taxon>Chordata</taxon>
        <taxon>Craniata</taxon>
        <taxon>Vertebrata</taxon>
        <taxon>Euteleostomi</taxon>
        <taxon>Amphibia</taxon>
        <taxon>Batrachia</taxon>
        <taxon>Caudata</taxon>
        <taxon>Salamandroidea</taxon>
        <taxon>Salamandridae</taxon>
        <taxon>Pleurodelinae</taxon>
        <taxon>Pleurodeles</taxon>
    </lineage>
</organism>
<protein>
    <submittedName>
        <fullName evidence="1">Uncharacterized protein</fullName>
    </submittedName>
</protein>
<dbReference type="Proteomes" id="UP001066276">
    <property type="component" value="Chromosome 10"/>
</dbReference>
<proteinExistence type="predicted"/>
<name>A0AAV7M632_PLEWA</name>
<keyword evidence="2" id="KW-1185">Reference proteome</keyword>
<comment type="caution">
    <text evidence="1">The sequence shown here is derived from an EMBL/GenBank/DDBJ whole genome shotgun (WGS) entry which is preliminary data.</text>
</comment>
<accession>A0AAV7M632</accession>
<reference evidence="1" key="1">
    <citation type="journal article" date="2022" name="bioRxiv">
        <title>Sequencing and chromosome-scale assembly of the giantPleurodeles waltlgenome.</title>
        <authorList>
            <person name="Brown T."/>
            <person name="Elewa A."/>
            <person name="Iarovenko S."/>
            <person name="Subramanian E."/>
            <person name="Araus A.J."/>
            <person name="Petzold A."/>
            <person name="Susuki M."/>
            <person name="Suzuki K.-i.T."/>
            <person name="Hayashi T."/>
            <person name="Toyoda A."/>
            <person name="Oliveira C."/>
            <person name="Osipova E."/>
            <person name="Leigh N.D."/>
            <person name="Simon A."/>
            <person name="Yun M.H."/>
        </authorList>
    </citation>
    <scope>NUCLEOTIDE SEQUENCE</scope>
    <source>
        <strain evidence="1">20211129_DDA</strain>
        <tissue evidence="1">Liver</tissue>
    </source>
</reference>
<dbReference type="EMBL" id="JANPWB010000014">
    <property type="protein sequence ID" value="KAJ1098589.1"/>
    <property type="molecule type" value="Genomic_DNA"/>
</dbReference>
<evidence type="ECO:0000313" key="2">
    <source>
        <dbReference type="Proteomes" id="UP001066276"/>
    </source>
</evidence>
<gene>
    <name evidence="1" type="ORF">NDU88_003697</name>
</gene>
<dbReference type="AlphaFoldDB" id="A0AAV7M632"/>
<evidence type="ECO:0000313" key="1">
    <source>
        <dbReference type="EMBL" id="KAJ1098589.1"/>
    </source>
</evidence>